<proteinExistence type="predicted"/>
<gene>
    <name evidence="1" type="ORF">D2E25_0733</name>
</gene>
<dbReference type="Proteomes" id="UP000287533">
    <property type="component" value="Unassembled WGS sequence"/>
</dbReference>
<sequence>MKLNKFGINHRLTNRIPQDTLKRMEIRQSTEFRRWLHHLKDTRAKAAIEARLDACAIHGRPIGDIKSVGGSISEMRFHTGAGYRVYYTIQGNVLILLLIGGDKSTQQADIEQARKIFNEYKEQQ</sequence>
<evidence type="ECO:0000313" key="1">
    <source>
        <dbReference type="EMBL" id="RSX53410.1"/>
    </source>
</evidence>
<dbReference type="InterPro" id="IPR009241">
    <property type="entry name" value="HigB-like"/>
</dbReference>
<dbReference type="AlphaFoldDB" id="A0A430FKU7"/>
<protein>
    <submittedName>
        <fullName evidence="1">Addiction module killer protein</fullName>
    </submittedName>
</protein>
<evidence type="ECO:0000313" key="2">
    <source>
        <dbReference type="Proteomes" id="UP000287533"/>
    </source>
</evidence>
<comment type="caution">
    <text evidence="1">The sequence shown here is derived from an EMBL/GenBank/DDBJ whole genome shotgun (WGS) entry which is preliminary data.</text>
</comment>
<dbReference type="RefSeq" id="WP_241216997.1">
    <property type="nucleotide sequence ID" value="NZ_QXGL01000002.1"/>
</dbReference>
<name>A0A430FKU7_9BIFI</name>
<dbReference type="Pfam" id="PF05973">
    <property type="entry name" value="Gp49"/>
    <property type="match status" value="1"/>
</dbReference>
<keyword evidence="2" id="KW-1185">Reference proteome</keyword>
<dbReference type="PANTHER" id="PTHR41791">
    <property type="entry name" value="SSL7039 PROTEIN"/>
    <property type="match status" value="1"/>
</dbReference>
<dbReference type="EMBL" id="QXGL01000002">
    <property type="protein sequence ID" value="RSX53410.1"/>
    <property type="molecule type" value="Genomic_DNA"/>
</dbReference>
<dbReference type="NCBIfam" id="TIGR02683">
    <property type="entry name" value="upstrm_HI1419"/>
    <property type="match status" value="1"/>
</dbReference>
<organism evidence="1 2">
    <name type="scientific">Bifidobacterium goeldii</name>
    <dbReference type="NCBI Taxonomy" id="2306975"/>
    <lineage>
        <taxon>Bacteria</taxon>
        <taxon>Bacillati</taxon>
        <taxon>Actinomycetota</taxon>
        <taxon>Actinomycetes</taxon>
        <taxon>Bifidobacteriales</taxon>
        <taxon>Bifidobacteriaceae</taxon>
        <taxon>Bifidobacterium</taxon>
    </lineage>
</organism>
<dbReference type="PANTHER" id="PTHR41791:SF1">
    <property type="entry name" value="SSL7039 PROTEIN"/>
    <property type="match status" value="1"/>
</dbReference>
<dbReference type="InterPro" id="IPR035093">
    <property type="entry name" value="RelE/ParE_toxin_dom_sf"/>
</dbReference>
<reference evidence="1 2" key="1">
    <citation type="submission" date="2018-09" db="EMBL/GenBank/DDBJ databases">
        <title>Characterization of the phylogenetic diversity of five novel species belonging to the genus Bifidobacterium.</title>
        <authorList>
            <person name="Lugli G.A."/>
            <person name="Duranti S."/>
            <person name="Milani C."/>
        </authorList>
    </citation>
    <scope>NUCLEOTIDE SEQUENCE [LARGE SCALE GENOMIC DNA]</scope>
    <source>
        <strain evidence="1 2">2034B</strain>
    </source>
</reference>
<accession>A0A430FKU7</accession>
<dbReference type="InterPro" id="IPR014056">
    <property type="entry name" value="TypeIITA-like_toxin_pred"/>
</dbReference>
<dbReference type="SUPFAM" id="SSF143011">
    <property type="entry name" value="RelE-like"/>
    <property type="match status" value="1"/>
</dbReference>
<dbReference type="PIRSF" id="PIRSF028744">
    <property type="entry name" value="Addict_mod_HI1419"/>
    <property type="match status" value="1"/>
</dbReference>